<name>G8WXP1_STREN</name>
<gene>
    <name evidence="9" type="ordered locus">SCATT_45000</name>
</gene>
<dbReference type="PANTHER" id="PTHR43806:SF11">
    <property type="entry name" value="CEREVISIN-RELATED"/>
    <property type="match status" value="1"/>
</dbReference>
<dbReference type="KEGG" id="scy:SCATT_45000"/>
<dbReference type="Pfam" id="PF00082">
    <property type="entry name" value="Peptidase_S8"/>
    <property type="match status" value="1"/>
</dbReference>
<dbReference type="InterPro" id="IPR000209">
    <property type="entry name" value="Peptidase_S8/S53_dom"/>
</dbReference>
<keyword evidence="7" id="KW-0472">Membrane</keyword>
<feature type="transmembrane region" description="Helical" evidence="7">
    <location>
        <begin position="308"/>
        <end position="330"/>
    </location>
</feature>
<dbReference type="InterPro" id="IPR050131">
    <property type="entry name" value="Peptidase_S8_subtilisin-like"/>
</dbReference>
<dbReference type="SUPFAM" id="SSF52743">
    <property type="entry name" value="Subtilisin-like"/>
    <property type="match status" value="1"/>
</dbReference>
<keyword evidence="7" id="KW-0812">Transmembrane</keyword>
<keyword evidence="3" id="KW-0378">Hydrolase</keyword>
<keyword evidence="2 9" id="KW-0645">Protease</keyword>
<feature type="region of interest" description="Disordered" evidence="6">
    <location>
        <begin position="1"/>
        <end position="26"/>
    </location>
</feature>
<dbReference type="GO" id="GO:0006508">
    <property type="term" value="P:proteolysis"/>
    <property type="evidence" value="ECO:0007669"/>
    <property type="project" value="UniProtKB-KW"/>
</dbReference>
<proteinExistence type="inferred from homology"/>
<keyword evidence="4" id="KW-0720">Serine protease</keyword>
<evidence type="ECO:0000256" key="4">
    <source>
        <dbReference type="ARBA" id="ARBA00022825"/>
    </source>
</evidence>
<evidence type="ECO:0000256" key="7">
    <source>
        <dbReference type="SAM" id="Phobius"/>
    </source>
</evidence>
<evidence type="ECO:0000313" key="10">
    <source>
        <dbReference type="Proteomes" id="UP000007842"/>
    </source>
</evidence>
<evidence type="ECO:0000313" key="9">
    <source>
        <dbReference type="EMBL" id="AEW96871.1"/>
    </source>
</evidence>
<feature type="region of interest" description="Disordered" evidence="6">
    <location>
        <begin position="267"/>
        <end position="302"/>
    </location>
</feature>
<dbReference type="PANTHER" id="PTHR43806">
    <property type="entry name" value="PEPTIDASE S8"/>
    <property type="match status" value="1"/>
</dbReference>
<evidence type="ECO:0000256" key="1">
    <source>
        <dbReference type="ARBA" id="ARBA00011073"/>
    </source>
</evidence>
<dbReference type="PATRIC" id="fig|1003195.29.peg.4493"/>
<dbReference type="Proteomes" id="UP000007842">
    <property type="component" value="Chromosome"/>
</dbReference>
<dbReference type="STRING" id="1003195.SCATT_45000"/>
<dbReference type="InterPro" id="IPR036852">
    <property type="entry name" value="Peptidase_S8/S53_dom_sf"/>
</dbReference>
<evidence type="ECO:0000256" key="5">
    <source>
        <dbReference type="PROSITE-ProRule" id="PRU01240"/>
    </source>
</evidence>
<comment type="similarity">
    <text evidence="1 5">Belongs to the peptidase S8 family.</text>
</comment>
<dbReference type="Gene3D" id="3.40.50.200">
    <property type="entry name" value="Peptidase S8/S53 domain"/>
    <property type="match status" value="1"/>
</dbReference>
<reference evidence="10" key="1">
    <citation type="submission" date="2011-12" db="EMBL/GenBank/DDBJ databases">
        <title>Complete genome sequence of Streptomyces cattleya strain DSM 46488.</title>
        <authorList>
            <person name="Ou H.-Y."/>
            <person name="Li P."/>
            <person name="Zhao C."/>
            <person name="O'Hagan D."/>
            <person name="Deng Z."/>
        </authorList>
    </citation>
    <scope>NUCLEOTIDE SEQUENCE [LARGE SCALE GENOMIC DNA]</scope>
    <source>
        <strain evidence="10">ATCC 35852 / DSM 46488 / JCM 4925 / NBRC 14057 / NRRL 8057</strain>
    </source>
</reference>
<comment type="caution">
    <text evidence="5">Lacks conserved residue(s) required for the propagation of feature annotation.</text>
</comment>
<dbReference type="AlphaFoldDB" id="G8WXP1"/>
<keyword evidence="10" id="KW-1185">Reference proteome</keyword>
<keyword evidence="7" id="KW-1133">Transmembrane helix</keyword>
<dbReference type="HOGENOM" id="CLU_011263_13_3_11"/>
<evidence type="ECO:0000259" key="8">
    <source>
        <dbReference type="Pfam" id="PF00082"/>
    </source>
</evidence>
<evidence type="ECO:0000256" key="6">
    <source>
        <dbReference type="SAM" id="MobiDB-lite"/>
    </source>
</evidence>
<feature type="domain" description="Peptidase S8/S53" evidence="8">
    <location>
        <begin position="18"/>
        <end position="248"/>
    </location>
</feature>
<dbReference type="PROSITE" id="PS51892">
    <property type="entry name" value="SUBTILASE"/>
    <property type="match status" value="1"/>
</dbReference>
<dbReference type="GO" id="GO:0004252">
    <property type="term" value="F:serine-type endopeptidase activity"/>
    <property type="evidence" value="ECO:0007669"/>
    <property type="project" value="InterPro"/>
</dbReference>
<evidence type="ECO:0000256" key="3">
    <source>
        <dbReference type="ARBA" id="ARBA00022801"/>
    </source>
</evidence>
<dbReference type="EMBL" id="CP003219">
    <property type="protein sequence ID" value="AEW96871.1"/>
    <property type="molecule type" value="Genomic_DNA"/>
</dbReference>
<organism evidence="9 10">
    <name type="scientific">Streptantibioticus cattleyicolor (strain ATCC 35852 / DSM 46488 / JCM 4925 / NBRC 14057 / NRRL 8057)</name>
    <name type="common">Streptomyces cattleya</name>
    <dbReference type="NCBI Taxonomy" id="1003195"/>
    <lineage>
        <taxon>Bacteria</taxon>
        <taxon>Bacillati</taxon>
        <taxon>Actinomycetota</taxon>
        <taxon>Actinomycetes</taxon>
        <taxon>Kitasatosporales</taxon>
        <taxon>Streptomycetaceae</taxon>
        <taxon>Streptantibioticus</taxon>
    </lineage>
</organism>
<sequence>MTELVGQVLPGKDYTSPTGNGWNDTDGHGTSMAMLIAGTGDDGGIVGLAPGAKILPLRVLAGGGPNRPGRDLKRVADAIHYAADHGAKVINIAIGVPDLSSSPEDRAPLGPAVQYALKRGSLVFAATGNDAQSGNPLSYPAATPGAVGVGAVDKTGTVGKFSTYGPQVALVAPGVDVPGHCSKSLAHYGDGYCIGYGTSEATALASASAALVWAKHPDWTNNQVLRVLINTAGKPKTGKIPSEYIGYGTVRPRVALLDGAGDPGPADVNPLFPNLGSPSPSTAPAGKSSGKPTQAGAARGGGAGDTGAWMWAGIAAAVVVVGGGLGAAVLRRRRAH</sequence>
<accession>G8WXP1</accession>
<protein>
    <submittedName>
        <fullName evidence="9">Secreted serine protease</fullName>
    </submittedName>
</protein>
<dbReference type="eggNOG" id="ENOG5030I4K">
    <property type="taxonomic scope" value="Bacteria"/>
</dbReference>
<evidence type="ECO:0000256" key="2">
    <source>
        <dbReference type="ARBA" id="ARBA00022670"/>
    </source>
</evidence>